<keyword evidence="5" id="KW-0966">Cell projection</keyword>
<dbReference type="Proteomes" id="UP001162029">
    <property type="component" value="Unassembled WGS sequence"/>
</dbReference>
<keyword evidence="4" id="KW-0969">Cilium</keyword>
<keyword evidence="7" id="KW-1185">Reference proteome</keyword>
<dbReference type="InterPro" id="IPR032675">
    <property type="entry name" value="LRR_dom_sf"/>
</dbReference>
<dbReference type="Pfam" id="PF12799">
    <property type="entry name" value="LRR_4"/>
    <property type="match status" value="1"/>
</dbReference>
<proteinExistence type="predicted"/>
<name>A0AAV0THM2_9STRA</name>
<dbReference type="InterPro" id="IPR025875">
    <property type="entry name" value="Leu-rich_rpt_4"/>
</dbReference>
<evidence type="ECO:0000256" key="5">
    <source>
        <dbReference type="ARBA" id="ARBA00023273"/>
    </source>
</evidence>
<dbReference type="AlphaFoldDB" id="A0AAV0THM2"/>
<evidence type="ECO:0000313" key="6">
    <source>
        <dbReference type="EMBL" id="CAI5722066.1"/>
    </source>
</evidence>
<comment type="subcellular location">
    <subcellularLocation>
        <location evidence="1">Cell projection</location>
        <location evidence="1">Cilium</location>
    </subcellularLocation>
</comment>
<dbReference type="PANTHER" id="PTHR45973">
    <property type="entry name" value="PROTEIN PHOSPHATASE 1 REGULATORY SUBUNIT SDS22-RELATED"/>
    <property type="match status" value="1"/>
</dbReference>
<gene>
    <name evidence="6" type="ORF">PDE001_LOCUS2603</name>
</gene>
<keyword evidence="2" id="KW-0433">Leucine-rich repeat</keyword>
<evidence type="ECO:0000256" key="1">
    <source>
        <dbReference type="ARBA" id="ARBA00004138"/>
    </source>
</evidence>
<reference evidence="6" key="1">
    <citation type="submission" date="2022-12" db="EMBL/GenBank/DDBJ databases">
        <authorList>
            <person name="Webb A."/>
        </authorList>
    </citation>
    <scope>NUCLEOTIDE SEQUENCE</scope>
    <source>
        <strain evidence="6">Pd1</strain>
    </source>
</reference>
<dbReference type="InterPro" id="IPR050576">
    <property type="entry name" value="Cilia_flagella_integrity"/>
</dbReference>
<organism evidence="6 7">
    <name type="scientific">Peronospora destructor</name>
    <dbReference type="NCBI Taxonomy" id="86335"/>
    <lineage>
        <taxon>Eukaryota</taxon>
        <taxon>Sar</taxon>
        <taxon>Stramenopiles</taxon>
        <taxon>Oomycota</taxon>
        <taxon>Peronosporomycetes</taxon>
        <taxon>Peronosporales</taxon>
        <taxon>Peronosporaceae</taxon>
        <taxon>Peronospora</taxon>
    </lineage>
</organism>
<dbReference type="PROSITE" id="PS51450">
    <property type="entry name" value="LRR"/>
    <property type="match status" value="2"/>
</dbReference>
<protein>
    <submittedName>
        <fullName evidence="6">Uncharacterized protein</fullName>
    </submittedName>
</protein>
<evidence type="ECO:0000313" key="7">
    <source>
        <dbReference type="Proteomes" id="UP001162029"/>
    </source>
</evidence>
<keyword evidence="3" id="KW-0677">Repeat</keyword>
<accession>A0AAV0THM2</accession>
<dbReference type="PANTHER" id="PTHR45973:SF9">
    <property type="entry name" value="LEUCINE-RICH REPEAT-CONTAINING PROTEIN 46"/>
    <property type="match status" value="1"/>
</dbReference>
<evidence type="ECO:0000256" key="2">
    <source>
        <dbReference type="ARBA" id="ARBA00022614"/>
    </source>
</evidence>
<dbReference type="SMART" id="SM00365">
    <property type="entry name" value="LRR_SD22"/>
    <property type="match status" value="3"/>
</dbReference>
<evidence type="ECO:0000256" key="3">
    <source>
        <dbReference type="ARBA" id="ARBA00022737"/>
    </source>
</evidence>
<dbReference type="SUPFAM" id="SSF52058">
    <property type="entry name" value="L domain-like"/>
    <property type="match status" value="1"/>
</dbReference>
<dbReference type="InterPro" id="IPR001611">
    <property type="entry name" value="Leu-rich_rpt"/>
</dbReference>
<sequence>MELLFLTLNARRIEDQQAIEQAMASRDKGWLVGLGLKGPRTPYLSHSTKCDENEAEQVDPDSEMAALEEEMVGMAINTRMENERPNPLTMRLIRDNVALSKNTKRRARSPEAKDTKIDAMLRKKVLRVDWLEIGKIENLDAFTHVEELYLQYNLIETIEGLDNHAHLTFLALAGNRIREVKNLKNLSNLKFLDLSMNYIDKFDVSEFPQSLRVLRVAGTPFVESTPAYAHLAFERLPNLVEVDQFRRPSSTFSSRTTPLSAELPKTVSETSALDIRAAVLPVPRSSMDQYRALQVEVELSRYEQDLVENQEAEHTAAFNRIDCEKKRNNRIPKWKVLFV</sequence>
<dbReference type="Gene3D" id="3.80.10.10">
    <property type="entry name" value="Ribonuclease Inhibitor"/>
    <property type="match status" value="1"/>
</dbReference>
<comment type="caution">
    <text evidence="6">The sequence shown here is derived from an EMBL/GenBank/DDBJ whole genome shotgun (WGS) entry which is preliminary data.</text>
</comment>
<evidence type="ECO:0000256" key="4">
    <source>
        <dbReference type="ARBA" id="ARBA00023069"/>
    </source>
</evidence>
<dbReference type="EMBL" id="CANTFM010000448">
    <property type="protein sequence ID" value="CAI5722066.1"/>
    <property type="molecule type" value="Genomic_DNA"/>
</dbReference>